<dbReference type="OrthoDB" id="2526683at2759"/>
<comment type="similarity">
    <text evidence="1">Belongs to the FAM72 family.</text>
</comment>
<proteinExistence type="inferred from homology"/>
<protein>
    <recommendedName>
        <fullName evidence="3">Protein FAM72</fullName>
    </recommendedName>
</protein>
<dbReference type="AlphaFoldDB" id="A0A1X0RFT3"/>
<dbReference type="InterPro" id="IPR026768">
    <property type="entry name" value="YPEH2ZP"/>
</dbReference>
<organism evidence="2">
    <name type="scientific">Rhizopus microsporus var. microsporus</name>
    <dbReference type="NCBI Taxonomy" id="86635"/>
    <lineage>
        <taxon>Eukaryota</taxon>
        <taxon>Fungi</taxon>
        <taxon>Fungi incertae sedis</taxon>
        <taxon>Mucoromycota</taxon>
        <taxon>Mucoromycotina</taxon>
        <taxon>Mucoromycetes</taxon>
        <taxon>Mucorales</taxon>
        <taxon>Mucorineae</taxon>
        <taxon>Rhizopodaceae</taxon>
        <taxon>Rhizopus</taxon>
    </lineage>
</organism>
<dbReference type="VEuPathDB" id="FungiDB:BCV72DRAFT_301396"/>
<evidence type="ECO:0000256" key="1">
    <source>
        <dbReference type="ARBA" id="ARBA00006888"/>
    </source>
</evidence>
<gene>
    <name evidence="2" type="ORF">BCV72DRAFT_301396</name>
</gene>
<sequence length="140" mass="15881">MSAPFYLADIGEVIMEWHRVNDRGGVGQRPVYRVECGDCSTVLSDRCMRAALLSDKKTVIYSTDMQPTTVGYIYGDYSAPCCGCRLRDIACITCGKELGYNITFPCTECLSSENNSHYWMFRECNVTSKQILFEGNIKYY</sequence>
<reference evidence="2" key="1">
    <citation type="journal article" date="2016" name="Proc. Natl. Acad. Sci. U.S.A.">
        <title>Lipid metabolic changes in an early divergent fungus govern the establishment of a mutualistic symbiosis with endobacteria.</title>
        <authorList>
            <person name="Lastovetsky O.A."/>
            <person name="Gaspar M.L."/>
            <person name="Mondo S.J."/>
            <person name="LaButti K.M."/>
            <person name="Sandor L."/>
            <person name="Grigoriev I.V."/>
            <person name="Henry S.A."/>
            <person name="Pawlowska T.E."/>
        </authorList>
    </citation>
    <scope>NUCLEOTIDE SEQUENCE [LARGE SCALE GENOMIC DNA]</scope>
    <source>
        <strain evidence="2">ATCC 52814</strain>
    </source>
</reference>
<dbReference type="Pfam" id="PF14976">
    <property type="entry name" value="YPEH2ZP"/>
    <property type="match status" value="1"/>
</dbReference>
<accession>A0A1X0RFT3</accession>
<name>A0A1X0RFT3_RHIZD</name>
<evidence type="ECO:0000313" key="2">
    <source>
        <dbReference type="EMBL" id="ORE10856.1"/>
    </source>
</evidence>
<dbReference type="GO" id="GO:0005829">
    <property type="term" value="C:cytosol"/>
    <property type="evidence" value="ECO:0007669"/>
    <property type="project" value="TreeGrafter"/>
</dbReference>
<dbReference type="PANTHER" id="PTHR31841:SF1">
    <property type="entry name" value="PROTEIN FAM72A-RELATED"/>
    <property type="match status" value="1"/>
</dbReference>
<evidence type="ECO:0008006" key="3">
    <source>
        <dbReference type="Google" id="ProtNLM"/>
    </source>
</evidence>
<dbReference type="Proteomes" id="UP000242414">
    <property type="component" value="Unassembled WGS sequence"/>
</dbReference>
<dbReference type="EMBL" id="KV921861">
    <property type="protein sequence ID" value="ORE10856.1"/>
    <property type="molecule type" value="Genomic_DNA"/>
</dbReference>
<dbReference type="PANTHER" id="PTHR31841">
    <property type="entry name" value="PROTEIN FAM72A-RELATED"/>
    <property type="match status" value="1"/>
</dbReference>